<evidence type="ECO:0000313" key="2">
    <source>
        <dbReference type="Proteomes" id="UP000735302"/>
    </source>
</evidence>
<name>A0AAV4DR46_9GAST</name>
<sequence>MSAVLPHKDFVPPSDVNTNALAFDCTSRRFTSNIDMPSSCNTLFCCDVYIPWLRDTLQELRTCSVGCLPWHSGHVVVTVHFPPHQICI</sequence>
<organism evidence="1 2">
    <name type="scientific">Plakobranchus ocellatus</name>
    <dbReference type="NCBI Taxonomy" id="259542"/>
    <lineage>
        <taxon>Eukaryota</taxon>
        <taxon>Metazoa</taxon>
        <taxon>Spiralia</taxon>
        <taxon>Lophotrochozoa</taxon>
        <taxon>Mollusca</taxon>
        <taxon>Gastropoda</taxon>
        <taxon>Heterobranchia</taxon>
        <taxon>Euthyneura</taxon>
        <taxon>Panpulmonata</taxon>
        <taxon>Sacoglossa</taxon>
        <taxon>Placobranchoidea</taxon>
        <taxon>Plakobranchidae</taxon>
        <taxon>Plakobranchus</taxon>
    </lineage>
</organism>
<protein>
    <submittedName>
        <fullName evidence="1">Uncharacterized protein</fullName>
    </submittedName>
</protein>
<evidence type="ECO:0000313" key="1">
    <source>
        <dbReference type="EMBL" id="GFO46336.1"/>
    </source>
</evidence>
<proteinExistence type="predicted"/>
<gene>
    <name evidence="1" type="ORF">PoB_007284100</name>
</gene>
<comment type="caution">
    <text evidence="1">The sequence shown here is derived from an EMBL/GenBank/DDBJ whole genome shotgun (WGS) entry which is preliminary data.</text>
</comment>
<reference evidence="1 2" key="1">
    <citation type="journal article" date="2021" name="Elife">
        <title>Chloroplast acquisition without the gene transfer in kleptoplastic sea slugs, Plakobranchus ocellatus.</title>
        <authorList>
            <person name="Maeda T."/>
            <person name="Takahashi S."/>
            <person name="Yoshida T."/>
            <person name="Shimamura S."/>
            <person name="Takaki Y."/>
            <person name="Nagai Y."/>
            <person name="Toyoda A."/>
            <person name="Suzuki Y."/>
            <person name="Arimoto A."/>
            <person name="Ishii H."/>
            <person name="Satoh N."/>
            <person name="Nishiyama T."/>
            <person name="Hasebe M."/>
            <person name="Maruyama T."/>
            <person name="Minagawa J."/>
            <person name="Obokata J."/>
            <person name="Shigenobu S."/>
        </authorList>
    </citation>
    <scope>NUCLEOTIDE SEQUENCE [LARGE SCALE GENOMIC DNA]</scope>
</reference>
<dbReference type="EMBL" id="BLXT01008183">
    <property type="protein sequence ID" value="GFO46336.1"/>
    <property type="molecule type" value="Genomic_DNA"/>
</dbReference>
<accession>A0AAV4DR46</accession>
<dbReference type="Proteomes" id="UP000735302">
    <property type="component" value="Unassembled WGS sequence"/>
</dbReference>
<keyword evidence="2" id="KW-1185">Reference proteome</keyword>
<dbReference type="AlphaFoldDB" id="A0AAV4DR46"/>